<organism evidence="1">
    <name type="scientific">Anguilla anguilla</name>
    <name type="common">European freshwater eel</name>
    <name type="synonym">Muraena anguilla</name>
    <dbReference type="NCBI Taxonomy" id="7936"/>
    <lineage>
        <taxon>Eukaryota</taxon>
        <taxon>Metazoa</taxon>
        <taxon>Chordata</taxon>
        <taxon>Craniata</taxon>
        <taxon>Vertebrata</taxon>
        <taxon>Euteleostomi</taxon>
        <taxon>Actinopterygii</taxon>
        <taxon>Neopterygii</taxon>
        <taxon>Teleostei</taxon>
        <taxon>Anguilliformes</taxon>
        <taxon>Anguillidae</taxon>
        <taxon>Anguilla</taxon>
    </lineage>
</organism>
<proteinExistence type="predicted"/>
<reference evidence="1" key="1">
    <citation type="submission" date="2014-11" db="EMBL/GenBank/DDBJ databases">
        <authorList>
            <person name="Amaro Gonzalez C."/>
        </authorList>
    </citation>
    <scope>NUCLEOTIDE SEQUENCE</scope>
</reference>
<dbReference type="AlphaFoldDB" id="A0A0E9W7W9"/>
<protein>
    <submittedName>
        <fullName evidence="1">Uncharacterized protein</fullName>
    </submittedName>
</protein>
<reference evidence="1" key="2">
    <citation type="journal article" date="2015" name="Fish Shellfish Immunol.">
        <title>Early steps in the European eel (Anguilla anguilla)-Vibrio vulnificus interaction in the gills: Role of the RtxA13 toxin.</title>
        <authorList>
            <person name="Callol A."/>
            <person name="Pajuelo D."/>
            <person name="Ebbesson L."/>
            <person name="Teles M."/>
            <person name="MacKenzie S."/>
            <person name="Amaro C."/>
        </authorList>
    </citation>
    <scope>NUCLEOTIDE SEQUENCE</scope>
</reference>
<evidence type="ECO:0000313" key="1">
    <source>
        <dbReference type="EMBL" id="JAH85680.1"/>
    </source>
</evidence>
<name>A0A0E9W7W9_ANGAN</name>
<dbReference type="EMBL" id="GBXM01022897">
    <property type="protein sequence ID" value="JAH85680.1"/>
    <property type="molecule type" value="Transcribed_RNA"/>
</dbReference>
<accession>A0A0E9W7W9</accession>
<sequence>MYTDCKKRIFSSTTFHSQQFQFSVQLLRNSTTNNDVVDGDVYEFDKESNEAHDSKSNCSCHGNFLEFFPIWFGTPLH</sequence>